<dbReference type="OrthoDB" id="1435941at2759"/>
<evidence type="ECO:0000313" key="3">
    <source>
        <dbReference type="RefSeq" id="XP_027343053.1"/>
    </source>
</evidence>
<dbReference type="Proteomes" id="UP000694853">
    <property type="component" value="Unplaced"/>
</dbReference>
<dbReference type="PANTHER" id="PTHR33067:SF35">
    <property type="entry name" value="ASPARTIC PEPTIDASE DDI1-TYPE DOMAIN-CONTAINING PROTEIN"/>
    <property type="match status" value="1"/>
</dbReference>
<dbReference type="RefSeq" id="XP_027343053.1">
    <property type="nucleotide sequence ID" value="XM_027487252.1"/>
</dbReference>
<feature type="coiled-coil region" evidence="1">
    <location>
        <begin position="168"/>
        <end position="195"/>
    </location>
</feature>
<dbReference type="InterPro" id="IPR021109">
    <property type="entry name" value="Peptidase_aspartic_dom_sf"/>
</dbReference>
<evidence type="ECO:0000256" key="1">
    <source>
        <dbReference type="SAM" id="Coils"/>
    </source>
</evidence>
<protein>
    <submittedName>
        <fullName evidence="3">Uncharacterized protein LOC113855620</fullName>
    </submittedName>
</protein>
<dbReference type="PANTHER" id="PTHR33067">
    <property type="entry name" value="RNA-DIRECTED DNA POLYMERASE-RELATED"/>
    <property type="match status" value="1"/>
</dbReference>
<proteinExistence type="predicted"/>
<dbReference type="GeneID" id="113855620"/>
<accession>A0A8B8KIH3</accession>
<keyword evidence="2" id="KW-1185">Reference proteome</keyword>
<organism evidence="2 3">
    <name type="scientific">Abrus precatorius</name>
    <name type="common">Indian licorice</name>
    <name type="synonym">Glycine abrus</name>
    <dbReference type="NCBI Taxonomy" id="3816"/>
    <lineage>
        <taxon>Eukaryota</taxon>
        <taxon>Viridiplantae</taxon>
        <taxon>Streptophyta</taxon>
        <taxon>Embryophyta</taxon>
        <taxon>Tracheophyta</taxon>
        <taxon>Spermatophyta</taxon>
        <taxon>Magnoliopsida</taxon>
        <taxon>eudicotyledons</taxon>
        <taxon>Gunneridae</taxon>
        <taxon>Pentapetalae</taxon>
        <taxon>rosids</taxon>
        <taxon>fabids</taxon>
        <taxon>Fabales</taxon>
        <taxon>Fabaceae</taxon>
        <taxon>Papilionoideae</taxon>
        <taxon>50 kb inversion clade</taxon>
        <taxon>NPAAA clade</taxon>
        <taxon>indigoferoid/millettioid clade</taxon>
        <taxon>Abreae</taxon>
        <taxon>Abrus</taxon>
    </lineage>
</organism>
<sequence length="380" mass="42940">MVQQFVQFDRLQDEDLNAHIANFLEICDMFKIHGATDDAIRLRLNSATRQMIDAAARETLNSKTSRAAQELFEEMTMNNYQWSSTQSKPANSVGIYSLDAVTSLARQIEALGKKIDVLFMNHPVAPPMRNNIPLGFQQASHPPPPPLEKKSNLEELMTKFIQTSESRFQSTETALRNQQASIHNLENQYAKFLKDLLFNKKKLEELVTVTLNEECSAILQNKTLKKLKDVGSFTLTCLIGRLIVDRALADLGASINLMPYSIFKKLGLGEPRPTRMSIQLADRSIKYHRSIIEDVLVKIDKFIFSVDFMILDMDEDTEVPLILGRPFLATAKAIIDGKLILRVGDEKVTFKSPDAMKKSLKQDDSCYFINVIDDCVSECA</sequence>
<evidence type="ECO:0000313" key="2">
    <source>
        <dbReference type="Proteomes" id="UP000694853"/>
    </source>
</evidence>
<name>A0A8B8KIH3_ABRPR</name>
<reference evidence="3" key="2">
    <citation type="submission" date="2025-08" db="UniProtKB">
        <authorList>
            <consortium name="RefSeq"/>
        </authorList>
    </citation>
    <scope>IDENTIFICATION</scope>
    <source>
        <tissue evidence="3">Young leaves</tissue>
    </source>
</reference>
<dbReference type="KEGG" id="aprc:113855620"/>
<dbReference type="Pfam" id="PF13650">
    <property type="entry name" value="Asp_protease_2"/>
    <property type="match status" value="1"/>
</dbReference>
<reference evidence="2" key="1">
    <citation type="journal article" date="2019" name="Toxins">
        <title>Detection of Abrin-Like and Prepropulchellin-Like Toxin Genes and Transcripts Using Whole Genome Sequencing and Full-Length Transcript Sequencing of Abrus precatorius.</title>
        <authorList>
            <person name="Hovde B.T."/>
            <person name="Daligault H.E."/>
            <person name="Hanschen E.R."/>
            <person name="Kunde Y.A."/>
            <person name="Johnson M.B."/>
            <person name="Starkenburg S.R."/>
            <person name="Johnson S.L."/>
        </authorList>
    </citation>
    <scope>NUCLEOTIDE SEQUENCE [LARGE SCALE GENOMIC DNA]</scope>
</reference>
<keyword evidence="1" id="KW-0175">Coiled coil</keyword>
<dbReference type="CDD" id="cd00303">
    <property type="entry name" value="retropepsin_like"/>
    <property type="match status" value="1"/>
</dbReference>
<dbReference type="Gene3D" id="2.40.70.10">
    <property type="entry name" value="Acid Proteases"/>
    <property type="match status" value="1"/>
</dbReference>
<gene>
    <name evidence="3" type="primary">LOC113855620</name>
</gene>
<dbReference type="SUPFAM" id="SSF50630">
    <property type="entry name" value="Acid proteases"/>
    <property type="match status" value="1"/>
</dbReference>
<dbReference type="AlphaFoldDB" id="A0A8B8KIH3"/>